<name>A0ABT4BB74_9ACTN</name>
<sequence length="57" mass="5999">MIIAVIATLVLIGGTTWSAQNYGLARNRVLNQRITGMLLVASAVTLLAEIAYAVVAL</sequence>
<protein>
    <recommendedName>
        <fullName evidence="4">HIG1 domain-containing protein</fullName>
    </recommendedName>
</protein>
<comment type="caution">
    <text evidence="2">The sequence shown here is derived from an EMBL/GenBank/DDBJ whole genome shotgun (WGS) entry which is preliminary data.</text>
</comment>
<accession>A0ABT4BB74</accession>
<evidence type="ECO:0008006" key="4">
    <source>
        <dbReference type="Google" id="ProtNLM"/>
    </source>
</evidence>
<dbReference type="RefSeq" id="WP_267568291.1">
    <property type="nucleotide sequence ID" value="NZ_JAPNTZ010000016.1"/>
</dbReference>
<evidence type="ECO:0000313" key="3">
    <source>
        <dbReference type="Proteomes" id="UP001151002"/>
    </source>
</evidence>
<gene>
    <name evidence="2" type="ORF">OWR29_37685</name>
</gene>
<keyword evidence="3" id="KW-1185">Reference proteome</keyword>
<proteinExistence type="predicted"/>
<evidence type="ECO:0000256" key="1">
    <source>
        <dbReference type="SAM" id="Phobius"/>
    </source>
</evidence>
<evidence type="ECO:0000313" key="2">
    <source>
        <dbReference type="EMBL" id="MCY1143766.1"/>
    </source>
</evidence>
<organism evidence="2 3">
    <name type="scientific">Paractinoplanes pyxinae</name>
    <dbReference type="NCBI Taxonomy" id="2997416"/>
    <lineage>
        <taxon>Bacteria</taxon>
        <taxon>Bacillati</taxon>
        <taxon>Actinomycetota</taxon>
        <taxon>Actinomycetes</taxon>
        <taxon>Micromonosporales</taxon>
        <taxon>Micromonosporaceae</taxon>
        <taxon>Paractinoplanes</taxon>
    </lineage>
</organism>
<keyword evidence="1" id="KW-0812">Transmembrane</keyword>
<keyword evidence="1" id="KW-0472">Membrane</keyword>
<keyword evidence="1" id="KW-1133">Transmembrane helix</keyword>
<dbReference type="Proteomes" id="UP001151002">
    <property type="component" value="Unassembled WGS sequence"/>
</dbReference>
<feature type="transmembrane region" description="Helical" evidence="1">
    <location>
        <begin position="34"/>
        <end position="55"/>
    </location>
</feature>
<reference evidence="2" key="1">
    <citation type="submission" date="2022-11" db="EMBL/GenBank/DDBJ databases">
        <authorList>
            <person name="Somphong A."/>
            <person name="Phongsopitanun W."/>
        </authorList>
    </citation>
    <scope>NUCLEOTIDE SEQUENCE</scope>
    <source>
        <strain evidence="2">Pm04-4</strain>
    </source>
</reference>
<dbReference type="EMBL" id="JAPNTZ010000016">
    <property type="protein sequence ID" value="MCY1143766.1"/>
    <property type="molecule type" value="Genomic_DNA"/>
</dbReference>